<organism evidence="9 10">
    <name type="scientific">Ascaris lumbricoides</name>
    <name type="common">Giant roundworm</name>
    <dbReference type="NCBI Taxonomy" id="6252"/>
    <lineage>
        <taxon>Eukaryota</taxon>
        <taxon>Metazoa</taxon>
        <taxon>Ecdysozoa</taxon>
        <taxon>Nematoda</taxon>
        <taxon>Chromadorea</taxon>
        <taxon>Rhabditida</taxon>
        <taxon>Spirurina</taxon>
        <taxon>Ascaridomorpha</taxon>
        <taxon>Ascaridoidea</taxon>
        <taxon>Ascarididae</taxon>
        <taxon>Ascaris</taxon>
    </lineage>
</organism>
<evidence type="ECO:0000256" key="7">
    <source>
        <dbReference type="SAM" id="Phobius"/>
    </source>
</evidence>
<proteinExistence type="predicted"/>
<keyword evidence="9" id="KW-1185">Reference proteome</keyword>
<feature type="transmembrane region" description="Helical" evidence="7">
    <location>
        <begin position="63"/>
        <end position="85"/>
    </location>
</feature>
<keyword evidence="6" id="KW-0407">Ion channel</keyword>
<dbReference type="InterPro" id="IPR006201">
    <property type="entry name" value="Neur_channel"/>
</dbReference>
<dbReference type="InterPro" id="IPR006028">
    <property type="entry name" value="GABAA/Glycine_rcpt"/>
</dbReference>
<keyword evidence="3" id="KW-0813">Transport</keyword>
<dbReference type="SUPFAM" id="SSF90112">
    <property type="entry name" value="Neurotransmitter-gated ion-channel transmembrane pore"/>
    <property type="match status" value="1"/>
</dbReference>
<dbReference type="WBParaSite" id="ALUE_0002330601-mRNA-1">
    <property type="protein sequence ID" value="ALUE_0002330601-mRNA-1"/>
    <property type="gene ID" value="ALUE_0002330601"/>
</dbReference>
<dbReference type="Proteomes" id="UP000036681">
    <property type="component" value="Unplaced"/>
</dbReference>
<dbReference type="Gene3D" id="2.70.170.10">
    <property type="entry name" value="Neurotransmitter-gated ion-channel ligand-binding domain"/>
    <property type="match status" value="1"/>
</dbReference>
<keyword evidence="4" id="KW-1003">Cell membrane</keyword>
<comment type="subcellular location">
    <subcellularLocation>
        <location evidence="2">Cell membrane</location>
    </subcellularLocation>
    <subcellularLocation>
        <location evidence="1">Membrane</location>
        <topology evidence="1">Multi-pass membrane protein</topology>
    </subcellularLocation>
</comment>
<dbReference type="PANTHER" id="PTHR18945">
    <property type="entry name" value="NEUROTRANSMITTER GATED ION CHANNEL"/>
    <property type="match status" value="1"/>
</dbReference>
<evidence type="ECO:0000256" key="6">
    <source>
        <dbReference type="ARBA" id="ARBA00023303"/>
    </source>
</evidence>
<dbReference type="GO" id="GO:0005886">
    <property type="term" value="C:plasma membrane"/>
    <property type="evidence" value="ECO:0007669"/>
    <property type="project" value="UniProtKB-SubCell"/>
</dbReference>
<dbReference type="PRINTS" id="PR00253">
    <property type="entry name" value="GABAARECEPTR"/>
</dbReference>
<reference evidence="10" key="1">
    <citation type="submission" date="2017-02" db="UniProtKB">
        <authorList>
            <consortium name="WormBaseParasite"/>
        </authorList>
    </citation>
    <scope>IDENTIFICATION</scope>
</reference>
<accession>A0A0M3IX28</accession>
<dbReference type="Pfam" id="PF02932">
    <property type="entry name" value="Neur_chan_memb"/>
    <property type="match status" value="1"/>
</dbReference>
<keyword evidence="7" id="KW-1133">Transmembrane helix</keyword>
<evidence type="ECO:0000313" key="9">
    <source>
        <dbReference type="Proteomes" id="UP000036681"/>
    </source>
</evidence>
<keyword evidence="7" id="KW-0812">Transmembrane</keyword>
<dbReference type="Gene3D" id="1.20.58.390">
    <property type="entry name" value="Neurotransmitter-gated ion-channel transmembrane domain"/>
    <property type="match status" value="1"/>
</dbReference>
<feature type="domain" description="Neurotransmitter-gated ion-channel transmembrane" evidence="8">
    <location>
        <begin position="72"/>
        <end position="161"/>
    </location>
</feature>
<dbReference type="AlphaFoldDB" id="A0A0M3IX28"/>
<evidence type="ECO:0000313" key="10">
    <source>
        <dbReference type="WBParaSite" id="ALUE_0002330601-mRNA-1"/>
    </source>
</evidence>
<evidence type="ECO:0000256" key="2">
    <source>
        <dbReference type="ARBA" id="ARBA00004236"/>
    </source>
</evidence>
<keyword evidence="7" id="KW-0472">Membrane</keyword>
<feature type="transmembrane region" description="Helical" evidence="7">
    <location>
        <begin position="129"/>
        <end position="150"/>
    </location>
</feature>
<dbReference type="InterPro" id="IPR036734">
    <property type="entry name" value="Neur_chan_lig-bd_sf"/>
</dbReference>
<dbReference type="GO" id="GO:0004888">
    <property type="term" value="F:transmembrane signaling receptor activity"/>
    <property type="evidence" value="ECO:0007669"/>
    <property type="project" value="InterPro"/>
</dbReference>
<dbReference type="InterPro" id="IPR038050">
    <property type="entry name" value="Neuro_actylchol_rec"/>
</dbReference>
<evidence type="ECO:0000256" key="3">
    <source>
        <dbReference type="ARBA" id="ARBA00022448"/>
    </source>
</evidence>
<dbReference type="CDD" id="cd19049">
    <property type="entry name" value="LGIC_TM_anion"/>
    <property type="match status" value="1"/>
</dbReference>
<name>A0A0M3IX28_ASCLU</name>
<evidence type="ECO:0000256" key="1">
    <source>
        <dbReference type="ARBA" id="ARBA00004141"/>
    </source>
</evidence>
<protein>
    <submittedName>
        <fullName evidence="10">Neur_chan_memb domain-containing protein</fullName>
    </submittedName>
</protein>
<dbReference type="InterPro" id="IPR036719">
    <property type="entry name" value="Neuro-gated_channel_TM_sf"/>
</dbReference>
<evidence type="ECO:0000256" key="5">
    <source>
        <dbReference type="ARBA" id="ARBA00023065"/>
    </source>
</evidence>
<feature type="transmembrane region" description="Helical" evidence="7">
    <location>
        <begin position="97"/>
        <end position="117"/>
    </location>
</feature>
<sequence length="178" mass="20459">MNVTWFQESPIRYNDEIELPEFVITKVSNGYCNGTYRYAVMESSYKIGQFSCLEGNIHLRRSIGYNLVQSFIPTGLIVIISWVSFWIDRRAVPARVTLSFTTLLSITTIGNGLRFGLPQVSYAKAIDYWFGACMLFIFCVLLEFAIVNSYMRQSEKYARLARKSADTGNHQCLNRIIF</sequence>
<dbReference type="GO" id="GO:0005230">
    <property type="term" value="F:extracellular ligand-gated monoatomic ion channel activity"/>
    <property type="evidence" value="ECO:0007669"/>
    <property type="project" value="InterPro"/>
</dbReference>
<evidence type="ECO:0000256" key="4">
    <source>
        <dbReference type="ARBA" id="ARBA00022475"/>
    </source>
</evidence>
<dbReference type="InterPro" id="IPR006029">
    <property type="entry name" value="Neurotrans-gated_channel_TM"/>
</dbReference>
<keyword evidence="5" id="KW-0406">Ion transport</keyword>
<evidence type="ECO:0000259" key="8">
    <source>
        <dbReference type="Pfam" id="PF02932"/>
    </source>
</evidence>